<dbReference type="Proteomes" id="UP001152561">
    <property type="component" value="Unassembled WGS sequence"/>
</dbReference>
<feature type="domain" description="Glycerol-3-phosphate dehydrogenase NAD-dependent N-terminal" evidence="3">
    <location>
        <begin position="2"/>
        <end position="74"/>
    </location>
</feature>
<dbReference type="SUPFAM" id="SSF51735">
    <property type="entry name" value="NAD(P)-binding Rossmann-fold domains"/>
    <property type="match status" value="1"/>
</dbReference>
<dbReference type="GO" id="GO:0051287">
    <property type="term" value="F:NAD binding"/>
    <property type="evidence" value="ECO:0007669"/>
    <property type="project" value="InterPro"/>
</dbReference>
<dbReference type="OrthoDB" id="10263760at2759"/>
<keyword evidence="5" id="KW-1185">Reference proteome</keyword>
<name>A0A9Q1R8B3_9SOLA</name>
<dbReference type="GO" id="GO:0046168">
    <property type="term" value="P:glycerol-3-phosphate catabolic process"/>
    <property type="evidence" value="ECO:0007669"/>
    <property type="project" value="InterPro"/>
</dbReference>
<reference evidence="5" key="1">
    <citation type="journal article" date="2023" name="Proc. Natl. Acad. Sci. U.S.A.">
        <title>Genomic and structural basis for evolution of tropane alkaloid biosynthesis.</title>
        <authorList>
            <person name="Wanga Y.-J."/>
            <person name="Taina T."/>
            <person name="Yua J.-Y."/>
            <person name="Lia J."/>
            <person name="Xua B."/>
            <person name="Chenc J."/>
            <person name="D'Auriad J.C."/>
            <person name="Huanga J.-P."/>
            <person name="Huanga S.-X."/>
        </authorList>
    </citation>
    <scope>NUCLEOTIDE SEQUENCE [LARGE SCALE GENOMIC DNA]</scope>
    <source>
        <strain evidence="5">cv. KIB-2019</strain>
    </source>
</reference>
<dbReference type="InterPro" id="IPR006168">
    <property type="entry name" value="G3P_DH_NAD-dep"/>
</dbReference>
<protein>
    <recommendedName>
        <fullName evidence="3">Glycerol-3-phosphate dehydrogenase NAD-dependent N-terminal domain-containing protein</fullName>
    </recommendedName>
</protein>
<keyword evidence="2" id="KW-0520">NAD</keyword>
<dbReference type="AlphaFoldDB" id="A0A9Q1R8B3"/>
<accession>A0A9Q1R8B3</accession>
<dbReference type="Pfam" id="PF01210">
    <property type="entry name" value="NAD_Gly3P_dh_N"/>
    <property type="match status" value="1"/>
</dbReference>
<proteinExistence type="predicted"/>
<keyword evidence="1" id="KW-0560">Oxidoreductase</keyword>
<dbReference type="InterPro" id="IPR011128">
    <property type="entry name" value="G3P_DH_NAD-dep_N"/>
</dbReference>
<dbReference type="GO" id="GO:0047952">
    <property type="term" value="F:glycerol-3-phosphate dehydrogenase [NAD(P)+] activity"/>
    <property type="evidence" value="ECO:0007669"/>
    <property type="project" value="TreeGrafter"/>
</dbReference>
<evidence type="ECO:0000256" key="1">
    <source>
        <dbReference type="ARBA" id="ARBA00023002"/>
    </source>
</evidence>
<evidence type="ECO:0000313" key="4">
    <source>
        <dbReference type="EMBL" id="KAJ8544980.1"/>
    </source>
</evidence>
<dbReference type="PANTHER" id="PTHR11728">
    <property type="entry name" value="GLYCEROL-3-PHOSPHATE DEHYDROGENASE"/>
    <property type="match status" value="1"/>
</dbReference>
<dbReference type="Gene3D" id="3.40.50.720">
    <property type="entry name" value="NAD(P)-binding Rossmann-like Domain"/>
    <property type="match status" value="1"/>
</dbReference>
<dbReference type="InterPro" id="IPR008927">
    <property type="entry name" value="6-PGluconate_DH-like_C_sf"/>
</dbReference>
<dbReference type="Gene3D" id="1.10.1040.10">
    <property type="entry name" value="N-(1-d-carboxylethyl)-l-norvaline Dehydrogenase, domain 2"/>
    <property type="match status" value="1"/>
</dbReference>
<gene>
    <name evidence="4" type="ORF">K7X08_017563</name>
</gene>
<dbReference type="InterPro" id="IPR036291">
    <property type="entry name" value="NAD(P)-bd_dom_sf"/>
</dbReference>
<evidence type="ECO:0000313" key="5">
    <source>
        <dbReference type="Proteomes" id="UP001152561"/>
    </source>
</evidence>
<dbReference type="EMBL" id="JAJAGQ010000013">
    <property type="protein sequence ID" value="KAJ8544980.1"/>
    <property type="molecule type" value="Genomic_DNA"/>
</dbReference>
<dbReference type="InterPro" id="IPR013328">
    <property type="entry name" value="6PGD_dom2"/>
</dbReference>
<sequence>MEGICKRLVGKIRKDAVAISLIKGMEVKREGPCMISTLISEVLGISCCVPMGANIANEIAVEKFSEATVGYREDKEIAEKWVRIFNTPYFMVSTVQDVEGVELCGTLKNVVALAAGCNNEDWLERDEGLLKLLFPSVKDNTFFESCEWEEETGDVLMLLQGMEEKGPLMNLKRRCCKAKNCRYLSFECDYLPDIENAYTCSDAPQKYKGYYSRISFNSGENEACKNNISCIMQEQVHEHVMKISYIIVLRCLYSKGGLRGSTSSRMVRIISPFRNSS</sequence>
<dbReference type="GO" id="GO:0005829">
    <property type="term" value="C:cytosol"/>
    <property type="evidence" value="ECO:0007669"/>
    <property type="project" value="TreeGrafter"/>
</dbReference>
<dbReference type="PANTHER" id="PTHR11728:SF8">
    <property type="entry name" value="GLYCEROL-3-PHOSPHATE DEHYDROGENASE [NAD(+)]-RELATED"/>
    <property type="match status" value="1"/>
</dbReference>
<evidence type="ECO:0000256" key="2">
    <source>
        <dbReference type="ARBA" id="ARBA00023027"/>
    </source>
</evidence>
<organism evidence="4 5">
    <name type="scientific">Anisodus acutangulus</name>
    <dbReference type="NCBI Taxonomy" id="402998"/>
    <lineage>
        <taxon>Eukaryota</taxon>
        <taxon>Viridiplantae</taxon>
        <taxon>Streptophyta</taxon>
        <taxon>Embryophyta</taxon>
        <taxon>Tracheophyta</taxon>
        <taxon>Spermatophyta</taxon>
        <taxon>Magnoliopsida</taxon>
        <taxon>eudicotyledons</taxon>
        <taxon>Gunneridae</taxon>
        <taxon>Pentapetalae</taxon>
        <taxon>asterids</taxon>
        <taxon>lamiids</taxon>
        <taxon>Solanales</taxon>
        <taxon>Solanaceae</taxon>
        <taxon>Solanoideae</taxon>
        <taxon>Hyoscyameae</taxon>
        <taxon>Anisodus</taxon>
    </lineage>
</organism>
<comment type="caution">
    <text evidence="4">The sequence shown here is derived from an EMBL/GenBank/DDBJ whole genome shotgun (WGS) entry which is preliminary data.</text>
</comment>
<dbReference type="SUPFAM" id="SSF48179">
    <property type="entry name" value="6-phosphogluconate dehydrogenase C-terminal domain-like"/>
    <property type="match status" value="1"/>
</dbReference>
<evidence type="ECO:0000259" key="3">
    <source>
        <dbReference type="Pfam" id="PF01210"/>
    </source>
</evidence>
<dbReference type="PRINTS" id="PR00077">
    <property type="entry name" value="GPDHDRGNASE"/>
</dbReference>